<evidence type="ECO:0000313" key="9">
    <source>
        <dbReference type="Proteomes" id="UP000007887"/>
    </source>
</evidence>
<dbReference type="PANTHER" id="PTHR30619:SF1">
    <property type="entry name" value="RECOMBINATION PROTEIN 2"/>
    <property type="match status" value="1"/>
</dbReference>
<feature type="transmembrane region" description="Helical" evidence="6">
    <location>
        <begin position="289"/>
        <end position="306"/>
    </location>
</feature>
<protein>
    <submittedName>
        <fullName evidence="8">Putative competence protein ComEC</fullName>
    </submittedName>
</protein>
<evidence type="ECO:0000256" key="2">
    <source>
        <dbReference type="ARBA" id="ARBA00022475"/>
    </source>
</evidence>
<evidence type="ECO:0000256" key="3">
    <source>
        <dbReference type="ARBA" id="ARBA00022692"/>
    </source>
</evidence>
<feature type="transmembrane region" description="Helical" evidence="6">
    <location>
        <begin position="518"/>
        <end position="536"/>
    </location>
</feature>
<dbReference type="eggNOG" id="COG0658">
    <property type="taxonomic scope" value="Bacteria"/>
</dbReference>
<dbReference type="InterPro" id="IPR001279">
    <property type="entry name" value="Metallo-B-lactamas"/>
</dbReference>
<feature type="domain" description="Metallo-beta-lactamase" evidence="7">
    <location>
        <begin position="550"/>
        <end position="753"/>
    </location>
</feature>
<dbReference type="EMBL" id="AP012292">
    <property type="protein sequence ID" value="BAL83642.1"/>
    <property type="molecule type" value="Genomic_DNA"/>
</dbReference>
<evidence type="ECO:0000256" key="6">
    <source>
        <dbReference type="SAM" id="Phobius"/>
    </source>
</evidence>
<keyword evidence="4 6" id="KW-1133">Transmembrane helix</keyword>
<comment type="subcellular location">
    <subcellularLocation>
        <location evidence="1">Cell membrane</location>
        <topology evidence="1">Multi-pass membrane protein</topology>
    </subcellularLocation>
</comment>
<dbReference type="InterPro" id="IPR052159">
    <property type="entry name" value="Competence_DNA_uptake"/>
</dbReference>
<feature type="transmembrane region" description="Helical" evidence="6">
    <location>
        <begin position="12"/>
        <end position="31"/>
    </location>
</feature>
<dbReference type="SUPFAM" id="SSF56281">
    <property type="entry name" value="Metallo-hydrolase/oxidoreductase"/>
    <property type="match status" value="1"/>
</dbReference>
<organism evidence="8 9">
    <name type="scientific">Selenomonas ruminantium subsp. lactilytica (strain NBRC 103574 / TAM6421)</name>
    <dbReference type="NCBI Taxonomy" id="927704"/>
    <lineage>
        <taxon>Bacteria</taxon>
        <taxon>Bacillati</taxon>
        <taxon>Bacillota</taxon>
        <taxon>Negativicutes</taxon>
        <taxon>Selenomonadales</taxon>
        <taxon>Selenomonadaceae</taxon>
        <taxon>Selenomonas</taxon>
    </lineage>
</organism>
<feature type="transmembrane region" description="Helical" evidence="6">
    <location>
        <begin position="360"/>
        <end position="375"/>
    </location>
</feature>
<evidence type="ECO:0000256" key="5">
    <source>
        <dbReference type="ARBA" id="ARBA00023136"/>
    </source>
</evidence>
<name>I0GSA5_SELRL</name>
<sequence length="800" mass="86700">MKAMQIGQGQEVFLGILLFSLGAGIFAASLVHLTWGMILAGIIVLGILSAYGCYRAQKWTGLALALLFFLLGMLRFSAVDTLPASDISHLARETVKVEGILREEPRLSEDAQGGQKQRYLIDVTRVKKQGEDWQKGSGGLYIYAHSHKAPAVQIGDKVNVTGKVRSPHGYQNPGQIDTKMLLKSQGITASLSAGKQGIKVTAVDTAVFQRKLVEIRRHYRERMEQGMPKADAAAIFAMLFGGYDGIKRELVEDFTAVGIVHILSVSGSHISLLAAVMAALGTLLRLPKAATAVLVVALIIVYSLLAGAVPPVVRSAIMGALAFVALALDRERDARRILLLTGLVMLIISPLLLFHISFQLSFLATAGLLYLAPVWQNYMREHGCSKYLAAGISITMAAQLATLPILAWYFNQLSLSSLLANLIVMPLVELMIVLGLFAGVVAFILPFVGSVVFVCDSLLLGIVTEMTAKIAALPASQVWIPSLSFGWSALYYAGLGMFLLTEEQREKAAVRLKQKRKLLGIGALVLLVFIISMQLAKPKKLQVHFIDVGQGDAALIITPHGHAFMFDCGGTRDGNFDIGAKVDVPYLLHYGVLRLDGIFLSHAHEDHAAGCGSILKKIPVTQVITADEGVLDYARSMKLGDNDPLLHKFHVGRQGEQLVVDGVTIEVLFAPPLKDGDNKTGNEASNVYRVSYGKASFLFTGDLTREKEAQLLSEGINPASTVLKIGHHGSDTSSSPEFLQAVKPIYGVFCVGADNSFGHPKPDVVKRFAQQGIKTYRTDEDGAVVFYTDGEHIRVEKYIN</sequence>
<evidence type="ECO:0000256" key="1">
    <source>
        <dbReference type="ARBA" id="ARBA00004651"/>
    </source>
</evidence>
<dbReference type="eggNOG" id="COG2333">
    <property type="taxonomic scope" value="Bacteria"/>
</dbReference>
<proteinExistence type="predicted"/>
<keyword evidence="5 6" id="KW-0472">Membrane</keyword>
<accession>I0GSA5</accession>
<dbReference type="PANTHER" id="PTHR30619">
    <property type="entry name" value="DNA INTERNALIZATION/COMPETENCE PROTEIN COMEC/REC2"/>
    <property type="match status" value="1"/>
</dbReference>
<dbReference type="CDD" id="cd07731">
    <property type="entry name" value="ComA-like_MBL-fold"/>
    <property type="match status" value="1"/>
</dbReference>
<dbReference type="Gene3D" id="3.60.15.10">
    <property type="entry name" value="Ribonuclease Z/Hydroxyacylglutathione hydrolase-like"/>
    <property type="match status" value="1"/>
</dbReference>
<keyword evidence="2" id="KW-1003">Cell membrane</keyword>
<gene>
    <name evidence="8" type="primary">comEC</name>
    <name evidence="8" type="ordered locus">SELR_19340</name>
</gene>
<feature type="transmembrane region" description="Helical" evidence="6">
    <location>
        <begin position="254"/>
        <end position="277"/>
    </location>
</feature>
<evidence type="ECO:0000256" key="4">
    <source>
        <dbReference type="ARBA" id="ARBA00022989"/>
    </source>
</evidence>
<dbReference type="InterPro" id="IPR025405">
    <property type="entry name" value="DUF4131"/>
</dbReference>
<keyword evidence="3 6" id="KW-0812">Transmembrane</keyword>
<dbReference type="GO" id="GO:0030420">
    <property type="term" value="P:establishment of competence for transformation"/>
    <property type="evidence" value="ECO:0007669"/>
    <property type="project" value="InterPro"/>
</dbReference>
<dbReference type="GO" id="GO:0005886">
    <property type="term" value="C:plasma membrane"/>
    <property type="evidence" value="ECO:0007669"/>
    <property type="project" value="UniProtKB-SubCell"/>
</dbReference>
<dbReference type="Pfam" id="PF03772">
    <property type="entry name" value="Competence"/>
    <property type="match status" value="1"/>
</dbReference>
<evidence type="ECO:0000259" key="7">
    <source>
        <dbReference type="SMART" id="SM00849"/>
    </source>
</evidence>
<dbReference type="HOGENOM" id="CLU_010363_2_1_9"/>
<dbReference type="KEGG" id="sri:SELR_19340"/>
<feature type="transmembrane region" description="Helical" evidence="6">
    <location>
        <begin position="337"/>
        <end position="354"/>
    </location>
</feature>
<feature type="transmembrane region" description="Helical" evidence="6">
    <location>
        <begin position="422"/>
        <end position="444"/>
    </location>
</feature>
<dbReference type="InterPro" id="IPR004797">
    <property type="entry name" value="Competence_ComEC/Rec2"/>
</dbReference>
<dbReference type="Pfam" id="PF13567">
    <property type="entry name" value="DUF4131"/>
    <property type="match status" value="1"/>
</dbReference>
<dbReference type="AlphaFoldDB" id="I0GSA5"/>
<dbReference type="SMART" id="SM00849">
    <property type="entry name" value="Lactamase_B"/>
    <property type="match status" value="1"/>
</dbReference>
<dbReference type="NCBIfam" id="TIGR00361">
    <property type="entry name" value="ComEC_Rec2"/>
    <property type="match status" value="1"/>
</dbReference>
<dbReference type="PATRIC" id="fig|927704.6.peg.2008"/>
<feature type="transmembrane region" description="Helical" evidence="6">
    <location>
        <begin position="478"/>
        <end position="498"/>
    </location>
</feature>
<dbReference type="Pfam" id="PF00753">
    <property type="entry name" value="Lactamase_B"/>
    <property type="match status" value="1"/>
</dbReference>
<dbReference type="NCBIfam" id="TIGR00360">
    <property type="entry name" value="ComEC_N-term"/>
    <property type="match status" value="1"/>
</dbReference>
<dbReference type="InterPro" id="IPR004477">
    <property type="entry name" value="ComEC_N"/>
</dbReference>
<feature type="transmembrane region" description="Helical" evidence="6">
    <location>
        <begin position="37"/>
        <end position="54"/>
    </location>
</feature>
<dbReference type="Proteomes" id="UP000007887">
    <property type="component" value="Chromosome"/>
</dbReference>
<dbReference type="InterPro" id="IPR035681">
    <property type="entry name" value="ComA-like_MBL"/>
</dbReference>
<dbReference type="InterPro" id="IPR036866">
    <property type="entry name" value="RibonucZ/Hydroxyglut_hydro"/>
</dbReference>
<reference evidence="8 9" key="1">
    <citation type="submission" date="2011-10" db="EMBL/GenBank/DDBJ databases">
        <title>Whole genome sequence of Selenomonas ruminantium subsp. lactilytica TAM6421.</title>
        <authorList>
            <person name="Oguchi A."/>
            <person name="Ankai A."/>
            <person name="Kaneko J."/>
            <person name="Yamada-Narita S."/>
            <person name="Fukui S."/>
            <person name="Takahashi M."/>
            <person name="Onodera T."/>
            <person name="Kojima S."/>
            <person name="Fushimi T."/>
            <person name="Abe N."/>
            <person name="Kamio Y."/>
            <person name="Yamazaki S."/>
            <person name="Fujita N."/>
        </authorList>
    </citation>
    <scope>NUCLEOTIDE SEQUENCE [LARGE SCALE GENOMIC DNA]</scope>
    <source>
        <strain evidence="9">NBRC 103574 / TAM6421</strain>
    </source>
</reference>
<evidence type="ECO:0000313" key="8">
    <source>
        <dbReference type="EMBL" id="BAL83642.1"/>
    </source>
</evidence>
<feature type="transmembrane region" description="Helical" evidence="6">
    <location>
        <begin position="451"/>
        <end position="472"/>
    </location>
</feature>
<feature type="transmembrane region" description="Helical" evidence="6">
    <location>
        <begin position="387"/>
        <end position="410"/>
    </location>
</feature>